<keyword evidence="10 12" id="KW-0413">Isomerase</keyword>
<keyword evidence="3 12" id="KW-0479">Metal-binding</keyword>
<dbReference type="GO" id="GO:0006269">
    <property type="term" value="P:DNA replication, synthesis of primer"/>
    <property type="evidence" value="ECO:0007669"/>
    <property type="project" value="UniProtKB-KW"/>
</dbReference>
<comment type="function">
    <text evidence="12">Initiates the restart of stalled replication forks, which reloads the replicative helicase on sites other than the origin of replication. Recognizes and binds to abandoned replication forks and remodels them to uncover a helicase loading site. Promotes assembly of the primosome at these replication forks.</text>
</comment>
<proteinExistence type="inferred from homology"/>
<dbReference type="PANTHER" id="PTHR30580:SF0">
    <property type="entry name" value="PRIMOSOMAL PROTEIN N"/>
    <property type="match status" value="1"/>
</dbReference>
<keyword evidence="7 12" id="KW-0862">Zinc</keyword>
<dbReference type="InterPro" id="IPR027417">
    <property type="entry name" value="P-loop_NTPase"/>
</dbReference>
<dbReference type="GO" id="GO:0005524">
    <property type="term" value="F:ATP binding"/>
    <property type="evidence" value="ECO:0007669"/>
    <property type="project" value="UniProtKB-UniRule"/>
</dbReference>
<dbReference type="GO" id="GO:0003677">
    <property type="term" value="F:DNA binding"/>
    <property type="evidence" value="ECO:0007669"/>
    <property type="project" value="UniProtKB-UniRule"/>
</dbReference>
<feature type="binding site" evidence="12">
    <location>
        <position position="502"/>
    </location>
    <ligand>
        <name>Zn(2+)</name>
        <dbReference type="ChEBI" id="CHEBI:29105"/>
        <label>1</label>
    </ligand>
</feature>
<comment type="catalytic activity">
    <reaction evidence="12">
        <text>Couples ATP hydrolysis with the unwinding of duplex DNA by translocating in the 3'-5' direction.</text>
        <dbReference type="EC" id="5.6.2.4"/>
    </reaction>
</comment>
<dbReference type="CDD" id="cd18804">
    <property type="entry name" value="SF2_C_priA"/>
    <property type="match status" value="1"/>
</dbReference>
<sequence length="795" mass="91128">MVNIAEVVVDCPLKDIDKTFYYAIPNHLVNYIEIGSRVIVPFGNRTLQGYVVNLFDKIEEQKYKLKEIDNVFEYPSILDRKLIDLAKWMSYNYNSSLFSCIQSMLPRGVKLQFTERYYLVKKTLDEDFNLFFKKPRTLGEIIVNLKITKEEIVYYLTEGVLEKKIDIKTNIQEKIEQEISLDVEQEEITLPVNALRQHELLELLTNQEWLSISDLPTPLRNAAKTFIDKGYVKVRERRIFREPETISLSGEKVAKILNDEQRTAFEKLVKAFDNGNKETFLLKGITGSGKTEIYLQFTQHVINSGKDVIILVPEIALTPLMVSRFKSRFGNKVAVLHSGLSEAQKFDEWLKIKDGKVKIVVGARSAVFAPLKNLGVIIIDEEHESTYKQEVQPRYVTKDVAEYRISQQKGVLLLGSATPSVESYYSAQNGYYKLLELTNRANNQGLPNIEIVDMKEELINGNKSIFSRLLYNSIYETLQRGEQVILFLNKRGFSATTLCRNCGFTFKCPHCDVNLTSHHKGNFLICHYCNYSLTSPKICPKCKGKHLRFNGLGTEKLKKEIEKHFPTAKVIRMDNDTMTTASSYNEVYQMFNEGKANVLVGTQMIAKGFDFPKVTLVGIILADLSLNFPDFRSSEKTFQLITQVAGRAGRAELNGKVILQTYTPEHYSIKNSATYNYQGFYQQELKIRESLKYPPFIRLAKLEVMAKGEGEGKKTIEQIYNSLKLKIDNLNEEIQILGPVIPAIPKIRGLYRHILIIKFPKQSALLDVINSYDFKKYVKNNIINIKVDIDPITLI</sequence>
<evidence type="ECO:0000256" key="11">
    <source>
        <dbReference type="ARBA" id="ARBA00048988"/>
    </source>
</evidence>
<dbReference type="InterPro" id="IPR001650">
    <property type="entry name" value="Helicase_C-like"/>
</dbReference>
<dbReference type="InterPro" id="IPR042115">
    <property type="entry name" value="PriA_3primeBD_sf"/>
</dbReference>
<evidence type="ECO:0000256" key="8">
    <source>
        <dbReference type="ARBA" id="ARBA00022840"/>
    </source>
</evidence>
<dbReference type="InterPro" id="IPR041236">
    <property type="entry name" value="PriA_C"/>
</dbReference>
<dbReference type="InterPro" id="IPR005259">
    <property type="entry name" value="PriA"/>
</dbReference>
<dbReference type="PROSITE" id="PS51194">
    <property type="entry name" value="HELICASE_CTER"/>
    <property type="match status" value="1"/>
</dbReference>
<dbReference type="GO" id="GO:1990077">
    <property type="term" value="C:primosome complex"/>
    <property type="evidence" value="ECO:0007669"/>
    <property type="project" value="UniProtKB-UniRule"/>
</dbReference>
<dbReference type="NCBIfam" id="NF004066">
    <property type="entry name" value="PRK05580.1-3"/>
    <property type="match status" value="1"/>
</dbReference>
<dbReference type="GO" id="GO:0006302">
    <property type="term" value="P:double-strand break repair"/>
    <property type="evidence" value="ECO:0007669"/>
    <property type="project" value="InterPro"/>
</dbReference>
<organism evidence="15 16">
    <name type="scientific">Anaerobranca californiensis DSM 14826</name>
    <dbReference type="NCBI Taxonomy" id="1120989"/>
    <lineage>
        <taxon>Bacteria</taxon>
        <taxon>Bacillati</taxon>
        <taxon>Bacillota</taxon>
        <taxon>Clostridia</taxon>
        <taxon>Eubacteriales</taxon>
        <taxon>Proteinivoracaceae</taxon>
        <taxon>Anaerobranca</taxon>
    </lineage>
</organism>
<dbReference type="OrthoDB" id="9759544at2"/>
<feature type="domain" description="Helicase C-terminal" evidence="14">
    <location>
        <begin position="534"/>
        <end position="688"/>
    </location>
</feature>
<dbReference type="Proteomes" id="UP000243547">
    <property type="component" value="Unassembled WGS sequence"/>
</dbReference>
<evidence type="ECO:0000256" key="2">
    <source>
        <dbReference type="ARBA" id="ARBA00022705"/>
    </source>
</evidence>
<dbReference type="FunFam" id="3.40.1440.60:FF:000001">
    <property type="entry name" value="Primosomal protein N"/>
    <property type="match status" value="1"/>
</dbReference>
<comment type="catalytic activity">
    <reaction evidence="11 12">
        <text>ATP + H2O = ADP + phosphate + H(+)</text>
        <dbReference type="Rhea" id="RHEA:13065"/>
        <dbReference type="ChEBI" id="CHEBI:15377"/>
        <dbReference type="ChEBI" id="CHEBI:15378"/>
        <dbReference type="ChEBI" id="CHEBI:30616"/>
        <dbReference type="ChEBI" id="CHEBI:43474"/>
        <dbReference type="ChEBI" id="CHEBI:456216"/>
        <dbReference type="EC" id="5.6.2.4"/>
    </reaction>
</comment>
<dbReference type="STRING" id="1120989.SAMN02745227_00220"/>
<dbReference type="Pfam" id="PF00271">
    <property type="entry name" value="Helicase_C"/>
    <property type="match status" value="1"/>
</dbReference>
<feature type="binding site" evidence="12">
    <location>
        <position position="539"/>
    </location>
    <ligand>
        <name>Zn(2+)</name>
        <dbReference type="ChEBI" id="CHEBI:29105"/>
        <label>1</label>
    </ligand>
</feature>
<dbReference type="NCBIfam" id="TIGR00595">
    <property type="entry name" value="priA"/>
    <property type="match status" value="1"/>
</dbReference>
<dbReference type="InterPro" id="IPR006935">
    <property type="entry name" value="Helicase/UvrB_N"/>
</dbReference>
<dbReference type="InterPro" id="IPR041222">
    <property type="entry name" value="PriA_3primeBD"/>
</dbReference>
<dbReference type="SMART" id="SM00487">
    <property type="entry name" value="DEXDc"/>
    <property type="match status" value="1"/>
</dbReference>
<dbReference type="PROSITE" id="PS51192">
    <property type="entry name" value="HELICASE_ATP_BIND_1"/>
    <property type="match status" value="1"/>
</dbReference>
<dbReference type="PANTHER" id="PTHR30580">
    <property type="entry name" value="PRIMOSOMAL PROTEIN N"/>
    <property type="match status" value="1"/>
</dbReference>
<dbReference type="HAMAP" id="MF_00983">
    <property type="entry name" value="PriA"/>
    <property type="match status" value="1"/>
</dbReference>
<comment type="subunit">
    <text evidence="12">Component of the replication restart primosome.</text>
</comment>
<dbReference type="RefSeq" id="WP_084672325.1">
    <property type="nucleotide sequence ID" value="NZ_FRAI01000005.1"/>
</dbReference>
<evidence type="ECO:0000256" key="4">
    <source>
        <dbReference type="ARBA" id="ARBA00022741"/>
    </source>
</evidence>
<evidence type="ECO:0000256" key="6">
    <source>
        <dbReference type="ARBA" id="ARBA00022806"/>
    </source>
</evidence>
<feature type="binding site" evidence="12">
    <location>
        <position position="511"/>
    </location>
    <ligand>
        <name>Zn(2+)</name>
        <dbReference type="ChEBI" id="CHEBI:29105"/>
        <label>2</label>
    </ligand>
</feature>
<keyword evidence="5 12" id="KW-0378">Hydrolase</keyword>
<dbReference type="Pfam" id="PF04851">
    <property type="entry name" value="ResIII"/>
    <property type="match status" value="1"/>
</dbReference>
<protein>
    <recommendedName>
        <fullName evidence="12">Replication restart protein PriA</fullName>
    </recommendedName>
    <alternativeName>
        <fullName evidence="12">ATP-dependent DNA helicase PriA</fullName>
        <ecNumber evidence="12">5.6.2.4</ecNumber>
    </alternativeName>
    <alternativeName>
        <fullName evidence="12">DNA 3'-5' helicase PriA</fullName>
    </alternativeName>
</protein>
<feature type="binding site" evidence="12">
    <location>
        <position position="499"/>
    </location>
    <ligand>
        <name>Zn(2+)</name>
        <dbReference type="ChEBI" id="CHEBI:29105"/>
        <label>1</label>
    </ligand>
</feature>
<keyword evidence="6 12" id="KW-0347">Helicase</keyword>
<comment type="similarity">
    <text evidence="12">Belongs to the helicase family. PriA subfamily.</text>
</comment>
<keyword evidence="9 12" id="KW-0238">DNA-binding</keyword>
<dbReference type="FunFam" id="3.40.50.300:FF:000489">
    <property type="entry name" value="Primosome assembly protein PriA"/>
    <property type="match status" value="1"/>
</dbReference>
<dbReference type="GO" id="GO:0006310">
    <property type="term" value="P:DNA recombination"/>
    <property type="evidence" value="ECO:0007669"/>
    <property type="project" value="InterPro"/>
</dbReference>
<evidence type="ECO:0000256" key="3">
    <source>
        <dbReference type="ARBA" id="ARBA00022723"/>
    </source>
</evidence>
<gene>
    <name evidence="12" type="primary">priA</name>
    <name evidence="15" type="ORF">SAMN02745227_00220</name>
</gene>
<evidence type="ECO:0000256" key="12">
    <source>
        <dbReference type="HAMAP-Rule" id="MF_00983"/>
    </source>
</evidence>
<keyword evidence="4 12" id="KW-0547">Nucleotide-binding</keyword>
<dbReference type="GO" id="GO:0008270">
    <property type="term" value="F:zinc ion binding"/>
    <property type="evidence" value="ECO:0007669"/>
    <property type="project" value="UniProtKB-UniRule"/>
</dbReference>
<dbReference type="EC" id="5.6.2.4" evidence="12"/>
<dbReference type="Gene3D" id="3.40.1440.60">
    <property type="entry name" value="PriA, 3(prime) DNA-binding domain"/>
    <property type="match status" value="1"/>
</dbReference>
<evidence type="ECO:0000256" key="1">
    <source>
        <dbReference type="ARBA" id="ARBA00022515"/>
    </source>
</evidence>
<keyword evidence="16" id="KW-1185">Reference proteome</keyword>
<feature type="binding site" evidence="12">
    <location>
        <position position="508"/>
    </location>
    <ligand>
        <name>Zn(2+)</name>
        <dbReference type="ChEBI" id="CHEBI:29105"/>
        <label>2</label>
    </ligand>
</feature>
<evidence type="ECO:0000256" key="7">
    <source>
        <dbReference type="ARBA" id="ARBA00022833"/>
    </source>
</evidence>
<evidence type="ECO:0000259" key="13">
    <source>
        <dbReference type="PROSITE" id="PS51192"/>
    </source>
</evidence>
<feature type="binding site" evidence="12">
    <location>
        <position position="542"/>
    </location>
    <ligand>
        <name>Zn(2+)</name>
        <dbReference type="ChEBI" id="CHEBI:29105"/>
        <label>1</label>
    </ligand>
</feature>
<dbReference type="AlphaFoldDB" id="A0A1M6KR33"/>
<dbReference type="Pfam" id="PF17764">
    <property type="entry name" value="PriA_3primeBD"/>
    <property type="match status" value="1"/>
</dbReference>
<reference evidence="16" key="1">
    <citation type="submission" date="2016-11" db="EMBL/GenBank/DDBJ databases">
        <authorList>
            <person name="Varghese N."/>
            <person name="Submissions S."/>
        </authorList>
    </citation>
    <scope>NUCLEOTIDE SEQUENCE [LARGE SCALE GENOMIC DNA]</scope>
    <source>
        <strain evidence="16">DSM 14826</strain>
    </source>
</reference>
<dbReference type="SUPFAM" id="SSF52540">
    <property type="entry name" value="P-loop containing nucleoside triphosphate hydrolases"/>
    <property type="match status" value="2"/>
</dbReference>
<evidence type="ECO:0000256" key="5">
    <source>
        <dbReference type="ARBA" id="ARBA00022801"/>
    </source>
</evidence>
<keyword evidence="2 12" id="KW-0235">DNA replication</keyword>
<evidence type="ECO:0000259" key="14">
    <source>
        <dbReference type="PROSITE" id="PS51194"/>
    </source>
</evidence>
<dbReference type="InterPro" id="IPR040498">
    <property type="entry name" value="PriA_CRR"/>
</dbReference>
<dbReference type="Gene3D" id="3.40.50.300">
    <property type="entry name" value="P-loop containing nucleotide triphosphate hydrolases"/>
    <property type="match status" value="2"/>
</dbReference>
<evidence type="ECO:0000313" key="16">
    <source>
        <dbReference type="Proteomes" id="UP000243547"/>
    </source>
</evidence>
<dbReference type="Pfam" id="PF18074">
    <property type="entry name" value="PriA_C"/>
    <property type="match status" value="1"/>
</dbReference>
<keyword evidence="1 12" id="KW-0639">Primosome</keyword>
<accession>A0A1M6KR33</accession>
<evidence type="ECO:0000256" key="9">
    <source>
        <dbReference type="ARBA" id="ARBA00023125"/>
    </source>
</evidence>
<keyword evidence="8 12" id="KW-0067">ATP-binding</keyword>
<dbReference type="SMART" id="SM00490">
    <property type="entry name" value="HELICc"/>
    <property type="match status" value="1"/>
</dbReference>
<evidence type="ECO:0000256" key="10">
    <source>
        <dbReference type="ARBA" id="ARBA00023235"/>
    </source>
</evidence>
<dbReference type="GO" id="GO:0016887">
    <property type="term" value="F:ATP hydrolysis activity"/>
    <property type="evidence" value="ECO:0007669"/>
    <property type="project" value="RHEA"/>
</dbReference>
<dbReference type="CDD" id="cd17929">
    <property type="entry name" value="DEXHc_priA"/>
    <property type="match status" value="1"/>
</dbReference>
<comment type="cofactor">
    <cofactor evidence="12">
        <name>Zn(2+)</name>
        <dbReference type="ChEBI" id="CHEBI:29105"/>
    </cofactor>
    <text evidence="12">Binds 2 zinc ions per subunit.</text>
</comment>
<evidence type="ECO:0000313" key="15">
    <source>
        <dbReference type="EMBL" id="SHJ61350.1"/>
    </source>
</evidence>
<dbReference type="InterPro" id="IPR014001">
    <property type="entry name" value="Helicase_ATP-bd"/>
</dbReference>
<feature type="binding site" evidence="12">
    <location>
        <position position="529"/>
    </location>
    <ligand>
        <name>Zn(2+)</name>
        <dbReference type="ChEBI" id="CHEBI:29105"/>
        <label>2</label>
    </ligand>
</feature>
<feature type="binding site" evidence="12">
    <location>
        <position position="526"/>
    </location>
    <ligand>
        <name>Zn(2+)</name>
        <dbReference type="ChEBI" id="CHEBI:29105"/>
        <label>2</label>
    </ligand>
</feature>
<feature type="domain" description="Helicase ATP-binding" evidence="13">
    <location>
        <begin position="271"/>
        <end position="437"/>
    </location>
</feature>
<name>A0A1M6KR33_9FIRM</name>
<dbReference type="GO" id="GO:0006270">
    <property type="term" value="P:DNA replication initiation"/>
    <property type="evidence" value="ECO:0007669"/>
    <property type="project" value="TreeGrafter"/>
</dbReference>
<dbReference type="GO" id="GO:0043138">
    <property type="term" value="F:3'-5' DNA helicase activity"/>
    <property type="evidence" value="ECO:0007669"/>
    <property type="project" value="UniProtKB-EC"/>
</dbReference>
<dbReference type="EMBL" id="FRAI01000005">
    <property type="protein sequence ID" value="SHJ61350.1"/>
    <property type="molecule type" value="Genomic_DNA"/>
</dbReference>
<dbReference type="Pfam" id="PF18319">
    <property type="entry name" value="Zn_ribbon_PriA"/>
    <property type="match status" value="1"/>
</dbReference>